<evidence type="ECO:0000256" key="1">
    <source>
        <dbReference type="SAM" id="Coils"/>
    </source>
</evidence>
<evidence type="ECO:0008006" key="4">
    <source>
        <dbReference type="Google" id="ProtNLM"/>
    </source>
</evidence>
<sequence>MVVEPLTAAVVVSLFFSEAIKEGGKNFGKGVTETFTKLADTIRNKFKEAKLEGVLIEAENDPNEENKADFQKKLQKQMDSDEKFANQLKELVEQLKEKNEGVFQKILSANEATRIEAENLIQEAQGNGRTTQEAINNNKITGEIIVKGLTQKS</sequence>
<dbReference type="EMBL" id="JACJST010000002">
    <property type="protein sequence ID" value="MBD2566737.1"/>
    <property type="molecule type" value="Genomic_DNA"/>
</dbReference>
<reference evidence="2 3" key="1">
    <citation type="journal article" date="2020" name="ISME J.">
        <title>Comparative genomics reveals insights into cyanobacterial evolution and habitat adaptation.</title>
        <authorList>
            <person name="Chen M.Y."/>
            <person name="Teng W.K."/>
            <person name="Zhao L."/>
            <person name="Hu C.X."/>
            <person name="Zhou Y.K."/>
            <person name="Han B.P."/>
            <person name="Song L.R."/>
            <person name="Shu W.S."/>
        </authorList>
    </citation>
    <scope>NUCLEOTIDE SEQUENCE [LARGE SCALE GENOMIC DNA]</scope>
    <source>
        <strain evidence="2 3">FACHB-196</strain>
    </source>
</reference>
<proteinExistence type="predicted"/>
<name>A0ABR8FC12_9NOST</name>
<keyword evidence="1" id="KW-0175">Coiled coil</keyword>
<comment type="caution">
    <text evidence="2">The sequence shown here is derived from an EMBL/GenBank/DDBJ whole genome shotgun (WGS) entry which is preliminary data.</text>
</comment>
<keyword evidence="3" id="KW-1185">Reference proteome</keyword>
<gene>
    <name evidence="2" type="ORF">H6G59_02265</name>
</gene>
<protein>
    <recommendedName>
        <fullName evidence="4">Fis family transcriptional regulator</fullName>
    </recommendedName>
</protein>
<dbReference type="RefSeq" id="WP_190711563.1">
    <property type="nucleotide sequence ID" value="NZ_JACJST010000002.1"/>
</dbReference>
<dbReference type="Proteomes" id="UP000640531">
    <property type="component" value="Unassembled WGS sequence"/>
</dbReference>
<feature type="coiled-coil region" evidence="1">
    <location>
        <begin position="78"/>
        <end position="105"/>
    </location>
</feature>
<accession>A0ABR8FC12</accession>
<evidence type="ECO:0000313" key="3">
    <source>
        <dbReference type="Proteomes" id="UP000640531"/>
    </source>
</evidence>
<organism evidence="2 3">
    <name type="scientific">Anabaena lutea FACHB-196</name>
    <dbReference type="NCBI Taxonomy" id="2692881"/>
    <lineage>
        <taxon>Bacteria</taxon>
        <taxon>Bacillati</taxon>
        <taxon>Cyanobacteriota</taxon>
        <taxon>Cyanophyceae</taxon>
        <taxon>Nostocales</taxon>
        <taxon>Nostocaceae</taxon>
        <taxon>Anabaena</taxon>
    </lineage>
</organism>
<evidence type="ECO:0000313" key="2">
    <source>
        <dbReference type="EMBL" id="MBD2566737.1"/>
    </source>
</evidence>